<evidence type="ECO:0000313" key="8">
    <source>
        <dbReference type="EMBL" id="KAJ7638591.1"/>
    </source>
</evidence>
<feature type="domain" description="HTH myb-type" evidence="7">
    <location>
        <begin position="262"/>
        <end position="316"/>
    </location>
</feature>
<evidence type="ECO:0000256" key="2">
    <source>
        <dbReference type="ARBA" id="ARBA00023125"/>
    </source>
</evidence>
<dbReference type="Gene3D" id="1.10.10.60">
    <property type="entry name" value="Homeodomain-like"/>
    <property type="match status" value="3"/>
</dbReference>
<dbReference type="Pfam" id="PF13921">
    <property type="entry name" value="Myb_DNA-bind_6"/>
    <property type="match status" value="1"/>
</dbReference>
<dbReference type="Pfam" id="PF00249">
    <property type="entry name" value="Myb_DNA-binding"/>
    <property type="match status" value="2"/>
</dbReference>
<dbReference type="Proteomes" id="UP001221142">
    <property type="component" value="Unassembled WGS sequence"/>
</dbReference>
<keyword evidence="4" id="KW-0539">Nucleus</keyword>
<feature type="compositionally biased region" description="Basic residues" evidence="5">
    <location>
        <begin position="407"/>
        <end position="417"/>
    </location>
</feature>
<evidence type="ECO:0000256" key="1">
    <source>
        <dbReference type="ARBA" id="ARBA00023015"/>
    </source>
</evidence>
<feature type="domain" description="Myb-like" evidence="6">
    <location>
        <begin position="210"/>
        <end position="261"/>
    </location>
</feature>
<evidence type="ECO:0000256" key="4">
    <source>
        <dbReference type="ARBA" id="ARBA00023242"/>
    </source>
</evidence>
<evidence type="ECO:0000256" key="3">
    <source>
        <dbReference type="ARBA" id="ARBA00023163"/>
    </source>
</evidence>
<keyword evidence="1" id="KW-0805">Transcription regulation</keyword>
<evidence type="ECO:0000256" key="5">
    <source>
        <dbReference type="SAM" id="MobiDB-lite"/>
    </source>
</evidence>
<feature type="domain" description="Myb-like" evidence="6">
    <location>
        <begin position="160"/>
        <end position="206"/>
    </location>
</feature>
<feature type="domain" description="Myb-like" evidence="6">
    <location>
        <begin position="317"/>
        <end position="366"/>
    </location>
</feature>
<feature type="domain" description="HTH myb-type" evidence="7">
    <location>
        <begin position="317"/>
        <end position="370"/>
    </location>
</feature>
<dbReference type="InterPro" id="IPR051575">
    <property type="entry name" value="Myb-like_DNA-bd"/>
</dbReference>
<feature type="region of interest" description="Disordered" evidence="5">
    <location>
        <begin position="369"/>
        <end position="461"/>
    </location>
</feature>
<evidence type="ECO:0000313" key="9">
    <source>
        <dbReference type="Proteomes" id="UP001221142"/>
    </source>
</evidence>
<dbReference type="InterPro" id="IPR001005">
    <property type="entry name" value="SANT/Myb"/>
</dbReference>
<dbReference type="GO" id="GO:0000978">
    <property type="term" value="F:RNA polymerase II cis-regulatory region sequence-specific DNA binding"/>
    <property type="evidence" value="ECO:0007669"/>
    <property type="project" value="TreeGrafter"/>
</dbReference>
<proteinExistence type="predicted"/>
<name>A0AAD7C406_9AGAR</name>
<dbReference type="GO" id="GO:0001006">
    <property type="term" value="F:RNA polymerase III type 3 promoter sequence-specific DNA binding"/>
    <property type="evidence" value="ECO:0007669"/>
    <property type="project" value="TreeGrafter"/>
</dbReference>
<organism evidence="8 9">
    <name type="scientific">Roridomyces roridus</name>
    <dbReference type="NCBI Taxonomy" id="1738132"/>
    <lineage>
        <taxon>Eukaryota</taxon>
        <taxon>Fungi</taxon>
        <taxon>Dikarya</taxon>
        <taxon>Basidiomycota</taxon>
        <taxon>Agaricomycotina</taxon>
        <taxon>Agaricomycetes</taxon>
        <taxon>Agaricomycetidae</taxon>
        <taxon>Agaricales</taxon>
        <taxon>Marasmiineae</taxon>
        <taxon>Mycenaceae</taxon>
        <taxon>Roridomyces</taxon>
    </lineage>
</organism>
<dbReference type="GO" id="GO:0042795">
    <property type="term" value="P:snRNA transcription by RNA polymerase II"/>
    <property type="evidence" value="ECO:0007669"/>
    <property type="project" value="TreeGrafter"/>
</dbReference>
<dbReference type="CDD" id="cd00167">
    <property type="entry name" value="SANT"/>
    <property type="match status" value="1"/>
</dbReference>
<evidence type="ECO:0000259" key="6">
    <source>
        <dbReference type="PROSITE" id="PS50090"/>
    </source>
</evidence>
<accession>A0AAD7C406</accession>
<dbReference type="EMBL" id="JARKIF010000005">
    <property type="protein sequence ID" value="KAJ7638591.1"/>
    <property type="molecule type" value="Genomic_DNA"/>
</dbReference>
<dbReference type="PANTHER" id="PTHR46621">
    <property type="entry name" value="SNRNA-ACTIVATING PROTEIN COMPLEX SUBUNIT 4"/>
    <property type="match status" value="1"/>
</dbReference>
<dbReference type="GO" id="GO:0019185">
    <property type="term" value="C:snRNA-activating protein complex"/>
    <property type="evidence" value="ECO:0007669"/>
    <property type="project" value="TreeGrafter"/>
</dbReference>
<dbReference type="SMART" id="SM00717">
    <property type="entry name" value="SANT"/>
    <property type="match status" value="5"/>
</dbReference>
<reference evidence="8" key="1">
    <citation type="submission" date="2023-03" db="EMBL/GenBank/DDBJ databases">
        <title>Massive genome expansion in bonnet fungi (Mycena s.s.) driven by repeated elements and novel gene families across ecological guilds.</title>
        <authorList>
            <consortium name="Lawrence Berkeley National Laboratory"/>
            <person name="Harder C.B."/>
            <person name="Miyauchi S."/>
            <person name="Viragh M."/>
            <person name="Kuo A."/>
            <person name="Thoen E."/>
            <person name="Andreopoulos B."/>
            <person name="Lu D."/>
            <person name="Skrede I."/>
            <person name="Drula E."/>
            <person name="Henrissat B."/>
            <person name="Morin E."/>
            <person name="Kohler A."/>
            <person name="Barry K."/>
            <person name="LaButti K."/>
            <person name="Morin E."/>
            <person name="Salamov A."/>
            <person name="Lipzen A."/>
            <person name="Mereny Z."/>
            <person name="Hegedus B."/>
            <person name="Baldrian P."/>
            <person name="Stursova M."/>
            <person name="Weitz H."/>
            <person name="Taylor A."/>
            <person name="Grigoriev I.V."/>
            <person name="Nagy L.G."/>
            <person name="Martin F."/>
            <person name="Kauserud H."/>
        </authorList>
    </citation>
    <scope>NUCLEOTIDE SEQUENCE</scope>
    <source>
        <strain evidence="8">9284</strain>
    </source>
</reference>
<keyword evidence="3" id="KW-0804">Transcription</keyword>
<evidence type="ECO:0000259" key="7">
    <source>
        <dbReference type="PROSITE" id="PS51294"/>
    </source>
</evidence>
<dbReference type="AlphaFoldDB" id="A0AAD7C406"/>
<gene>
    <name evidence="8" type="ORF">FB45DRAFT_406520</name>
</gene>
<dbReference type="PROSITE" id="PS51294">
    <property type="entry name" value="HTH_MYB"/>
    <property type="match status" value="2"/>
</dbReference>
<feature type="compositionally biased region" description="Basic and acidic residues" evidence="5">
    <location>
        <begin position="418"/>
        <end position="427"/>
    </location>
</feature>
<dbReference type="SUPFAM" id="SSF46689">
    <property type="entry name" value="Homeodomain-like"/>
    <property type="match status" value="3"/>
</dbReference>
<dbReference type="InterPro" id="IPR017930">
    <property type="entry name" value="Myb_dom"/>
</dbReference>
<keyword evidence="2" id="KW-0238">DNA-binding</keyword>
<dbReference type="PROSITE" id="PS50090">
    <property type="entry name" value="MYB_LIKE"/>
    <property type="match status" value="4"/>
</dbReference>
<dbReference type="InterPro" id="IPR009057">
    <property type="entry name" value="Homeodomain-like_sf"/>
</dbReference>
<sequence length="461" mass="51632">MKQLVLNALDANQRHQNALASHAESLGARLEELDRLLAQADVEDADSDLECDFYIPNSKPPIGPVKNFNSVKSPFYQDTMKRTRYLNLTVRHTMTTKEVDTLKGAVNAEIARVEQMQGGSSSSSMTDALDWALIAEKVSDISNVKRSADECKIKWHGEMSSTVNRAAWEEPEVKRLREIISGNGEKAVDWVQVAKELGTNRLPIDCMRTGLERPRQIWTGVADRKVLDAVKMYGTSWNLVARYVAPDLTAHQCSGRYSRSLDPNLRHGSWTEEEEQRLVAAVTGYGRSWVEVASVIPGRTSDQCRDRWTAGFDPARKKETKAGAWSKEEDQKLLETVNRMGRKWKAIGVQMDRSGTVCRVRYEKLLNDDGEVESGTSTPLSREAEDDSERSTPRPPTTSQSEPQPRPKPKPIGKGTKRTAEHESEGPRKKRALNSEQEETDNSAATEVPCRRSSRLNPGVQ</sequence>
<dbReference type="GO" id="GO:0042796">
    <property type="term" value="P:snRNA transcription by RNA polymerase III"/>
    <property type="evidence" value="ECO:0007669"/>
    <property type="project" value="TreeGrafter"/>
</dbReference>
<dbReference type="PANTHER" id="PTHR46621:SF1">
    <property type="entry name" value="SNRNA-ACTIVATING PROTEIN COMPLEX SUBUNIT 4"/>
    <property type="match status" value="1"/>
</dbReference>
<feature type="domain" description="Myb-like" evidence="6">
    <location>
        <begin position="262"/>
        <end position="312"/>
    </location>
</feature>
<comment type="caution">
    <text evidence="8">The sequence shown here is derived from an EMBL/GenBank/DDBJ whole genome shotgun (WGS) entry which is preliminary data.</text>
</comment>
<protein>
    <submittedName>
        <fullName evidence="8">Uncharacterized protein</fullName>
    </submittedName>
</protein>
<keyword evidence="9" id="KW-1185">Reference proteome</keyword>